<keyword evidence="9" id="KW-1185">Reference proteome</keyword>
<evidence type="ECO:0000256" key="6">
    <source>
        <dbReference type="SAM" id="Phobius"/>
    </source>
</evidence>
<evidence type="ECO:0000256" key="5">
    <source>
        <dbReference type="PROSITE-ProRule" id="PRU01087"/>
    </source>
</evidence>
<sequence>MVKECTDPGNIFEFESAVGGKSLDVIQDVQQKNILSRPCDLLLVMYLIAATLFSIFRGMLALDCSSDFCRFYTQLQEPYIKDPATYSKLQMLAYLFYSVPSNLFTVYGLLVPGCTWMPDLTLIYAGGLAQ</sequence>
<dbReference type="PANTHER" id="PTHR14568:SF10">
    <property type="entry name" value="TRANSMEMBRANE 6 SUPERFAMILY MEMBER 1"/>
    <property type="match status" value="1"/>
</dbReference>
<dbReference type="PROSITE" id="PS51751">
    <property type="entry name" value="EXPERA"/>
    <property type="match status" value="1"/>
</dbReference>
<protein>
    <recommendedName>
        <fullName evidence="7">EXPERA domain-containing protein</fullName>
    </recommendedName>
</protein>
<evidence type="ECO:0000259" key="7">
    <source>
        <dbReference type="PROSITE" id="PS51751"/>
    </source>
</evidence>
<dbReference type="InterPro" id="IPR033118">
    <property type="entry name" value="EXPERA"/>
</dbReference>
<proteinExistence type="predicted"/>
<evidence type="ECO:0000256" key="2">
    <source>
        <dbReference type="ARBA" id="ARBA00022692"/>
    </source>
</evidence>
<evidence type="ECO:0000313" key="9">
    <source>
        <dbReference type="Proteomes" id="UP001176940"/>
    </source>
</evidence>
<keyword evidence="2 5" id="KW-0812">Transmembrane</keyword>
<evidence type="ECO:0000256" key="4">
    <source>
        <dbReference type="ARBA" id="ARBA00023136"/>
    </source>
</evidence>
<dbReference type="Proteomes" id="UP001176940">
    <property type="component" value="Unassembled WGS sequence"/>
</dbReference>
<dbReference type="EMBL" id="CAUEEQ010038736">
    <property type="protein sequence ID" value="CAJ0954654.1"/>
    <property type="molecule type" value="Genomic_DNA"/>
</dbReference>
<evidence type="ECO:0000313" key="8">
    <source>
        <dbReference type="EMBL" id="CAJ0954654.1"/>
    </source>
</evidence>
<name>A0ABN9LZ23_9NEOB</name>
<keyword evidence="3 5" id="KW-1133">Transmembrane helix</keyword>
<gene>
    <name evidence="8" type="ORF">RIMI_LOCUS14795461</name>
</gene>
<feature type="domain" description="EXPERA" evidence="7">
    <location>
        <begin position="39"/>
        <end position="130"/>
    </location>
</feature>
<evidence type="ECO:0000256" key="3">
    <source>
        <dbReference type="ARBA" id="ARBA00022989"/>
    </source>
</evidence>
<comment type="subcellular location">
    <subcellularLocation>
        <location evidence="1">Membrane</location>
        <topology evidence="1">Multi-pass membrane protein</topology>
    </subcellularLocation>
</comment>
<keyword evidence="4 5" id="KW-0472">Membrane</keyword>
<evidence type="ECO:0000256" key="1">
    <source>
        <dbReference type="ARBA" id="ARBA00004141"/>
    </source>
</evidence>
<organism evidence="8 9">
    <name type="scientific">Ranitomeya imitator</name>
    <name type="common">mimic poison frog</name>
    <dbReference type="NCBI Taxonomy" id="111125"/>
    <lineage>
        <taxon>Eukaryota</taxon>
        <taxon>Metazoa</taxon>
        <taxon>Chordata</taxon>
        <taxon>Craniata</taxon>
        <taxon>Vertebrata</taxon>
        <taxon>Euteleostomi</taxon>
        <taxon>Amphibia</taxon>
        <taxon>Batrachia</taxon>
        <taxon>Anura</taxon>
        <taxon>Neobatrachia</taxon>
        <taxon>Hyloidea</taxon>
        <taxon>Dendrobatidae</taxon>
        <taxon>Dendrobatinae</taxon>
        <taxon>Ranitomeya</taxon>
    </lineage>
</organism>
<feature type="transmembrane region" description="Helical" evidence="6">
    <location>
        <begin position="41"/>
        <end position="60"/>
    </location>
</feature>
<reference evidence="8" key="1">
    <citation type="submission" date="2023-07" db="EMBL/GenBank/DDBJ databases">
        <authorList>
            <person name="Stuckert A."/>
        </authorList>
    </citation>
    <scope>NUCLEOTIDE SEQUENCE</scope>
</reference>
<dbReference type="PANTHER" id="PTHR14568">
    <property type="entry name" value="TRANSMEMBRANE SUPERFAMILY 6 MEMBER 1/2"/>
    <property type="match status" value="1"/>
</dbReference>
<comment type="caution">
    <text evidence="8">The sequence shown here is derived from an EMBL/GenBank/DDBJ whole genome shotgun (WGS) entry which is preliminary data.</text>
</comment>
<feature type="non-terminal residue" evidence="8">
    <location>
        <position position="130"/>
    </location>
</feature>
<accession>A0ABN9LZ23</accession>